<reference evidence="1 2" key="1">
    <citation type="submission" date="2017-03" db="EMBL/GenBank/DDBJ databases">
        <authorList>
            <person name="Afonso C.L."/>
            <person name="Miller P.J."/>
            <person name="Scott M.A."/>
            <person name="Spackman E."/>
            <person name="Goraichik I."/>
            <person name="Dimitrov K.M."/>
            <person name="Suarez D.L."/>
            <person name="Swayne D.E."/>
        </authorList>
    </citation>
    <scope>NUCLEOTIDE SEQUENCE [LARGE SCALE GENOMIC DNA]</scope>
    <source>
        <strain evidence="1 2">CECT 7971</strain>
    </source>
</reference>
<keyword evidence="2" id="KW-1185">Reference proteome</keyword>
<dbReference type="EMBL" id="FWFW01000003">
    <property type="protein sequence ID" value="SLN35083.1"/>
    <property type="molecule type" value="Genomic_DNA"/>
</dbReference>
<sequence length="299" mass="33351">MRISLHIGAHYTRTPRLIGTLKSNARAFGRLKILSPDPDNYRPVLTAALKRLDGLPPIREEEDAILAEILQDNTATQHLIMVNENWAGGRNMMFQGGQLYTDIGPTVSRIVELFSQHDVQISMAIRNPAFLISSALTSSASPLSLKWFLDANDPMNLSWVSPVNDLQKAMPNVPITMWCEEDTPLIWPRIIRQIAGMAEDAPIRSTLAAVAEALQPEGTTRLRAFLRNHSLSTPQQHERAVLAFLDKYANETITNTTCDVPGWTAQTVHDMSLNYEDDIAELSQREGVNFILPVTQDAQ</sequence>
<name>A0A1Y5S8U6_9RHOB</name>
<evidence type="ECO:0000313" key="1">
    <source>
        <dbReference type="EMBL" id="SLN35083.1"/>
    </source>
</evidence>
<organism evidence="1 2">
    <name type="scientific">Pacificibacter marinus</name>
    <dbReference type="NCBI Taxonomy" id="658057"/>
    <lineage>
        <taxon>Bacteria</taxon>
        <taxon>Pseudomonadati</taxon>
        <taxon>Pseudomonadota</taxon>
        <taxon>Alphaproteobacteria</taxon>
        <taxon>Rhodobacterales</taxon>
        <taxon>Roseobacteraceae</taxon>
        <taxon>Pacificibacter</taxon>
    </lineage>
</organism>
<accession>A0A1Y5S8U6</accession>
<dbReference type="AlphaFoldDB" id="A0A1Y5S8U6"/>
<proteinExistence type="predicted"/>
<evidence type="ECO:0008006" key="3">
    <source>
        <dbReference type="Google" id="ProtNLM"/>
    </source>
</evidence>
<evidence type="ECO:0000313" key="2">
    <source>
        <dbReference type="Proteomes" id="UP000193307"/>
    </source>
</evidence>
<dbReference type="STRING" id="658057.SAMN04488032_10617"/>
<gene>
    <name evidence="1" type="ORF">PAM7971_01537</name>
</gene>
<protein>
    <recommendedName>
        <fullName evidence="3">Sulfotransferase domain protein</fullName>
    </recommendedName>
</protein>
<dbReference type="RefSeq" id="WP_085848401.1">
    <property type="nucleotide sequence ID" value="NZ_FNZV01000006.1"/>
</dbReference>
<dbReference type="OrthoDB" id="7816979at2"/>
<dbReference type="Proteomes" id="UP000193307">
    <property type="component" value="Unassembled WGS sequence"/>
</dbReference>